<evidence type="ECO:0000256" key="3">
    <source>
        <dbReference type="ARBA" id="ARBA00022840"/>
    </source>
</evidence>
<comment type="caution">
    <text evidence="5">The sequence shown here is derived from an EMBL/GenBank/DDBJ whole genome shotgun (WGS) entry which is preliminary data.</text>
</comment>
<organism evidence="5 6">
    <name type="scientific">Tritrichomonas musculus</name>
    <dbReference type="NCBI Taxonomy" id="1915356"/>
    <lineage>
        <taxon>Eukaryota</taxon>
        <taxon>Metamonada</taxon>
        <taxon>Parabasalia</taxon>
        <taxon>Tritrichomonadida</taxon>
        <taxon>Tritrichomonadidae</taxon>
        <taxon>Tritrichomonas</taxon>
    </lineage>
</organism>
<keyword evidence="6" id="KW-1185">Reference proteome</keyword>
<dbReference type="InterPro" id="IPR011704">
    <property type="entry name" value="ATPase_dyneun-rel_AAA"/>
</dbReference>
<dbReference type="SUPFAM" id="SSF52540">
    <property type="entry name" value="P-loop containing nucleoside triphosphate hydrolases"/>
    <property type="match status" value="6"/>
</dbReference>
<proteinExistence type="inferred from homology"/>
<evidence type="ECO:0000313" key="5">
    <source>
        <dbReference type="EMBL" id="KAK8880981.1"/>
    </source>
</evidence>
<dbReference type="Proteomes" id="UP001470230">
    <property type="component" value="Unassembled WGS sequence"/>
</dbReference>
<keyword evidence="3" id="KW-0067">ATP-binding</keyword>
<dbReference type="SUPFAM" id="SSF56112">
    <property type="entry name" value="Protein kinase-like (PK-like)"/>
    <property type="match status" value="1"/>
</dbReference>
<dbReference type="Pfam" id="PF07714">
    <property type="entry name" value="PK_Tyr_Ser-Thr"/>
    <property type="match status" value="1"/>
</dbReference>
<dbReference type="Gene3D" id="3.40.50.300">
    <property type="entry name" value="P-loop containing nucleotide triphosphate hydrolases"/>
    <property type="match status" value="6"/>
</dbReference>
<evidence type="ECO:0000259" key="4">
    <source>
        <dbReference type="PROSITE" id="PS50011"/>
    </source>
</evidence>
<gene>
    <name evidence="5" type="ORF">M9Y10_003689</name>
</gene>
<dbReference type="InterPro" id="IPR027417">
    <property type="entry name" value="P-loop_NTPase"/>
</dbReference>
<dbReference type="Gene3D" id="1.10.510.10">
    <property type="entry name" value="Transferase(Phosphotransferase) domain 1"/>
    <property type="match status" value="1"/>
</dbReference>
<evidence type="ECO:0000256" key="1">
    <source>
        <dbReference type="ARBA" id="ARBA00008171"/>
    </source>
</evidence>
<evidence type="ECO:0000256" key="2">
    <source>
        <dbReference type="ARBA" id="ARBA00022741"/>
    </source>
</evidence>
<evidence type="ECO:0000313" key="6">
    <source>
        <dbReference type="Proteomes" id="UP001470230"/>
    </source>
</evidence>
<dbReference type="Pfam" id="PF07728">
    <property type="entry name" value="AAA_5"/>
    <property type="match status" value="4"/>
</dbReference>
<dbReference type="PROSITE" id="PS50011">
    <property type="entry name" value="PROTEIN_KINASE_DOM"/>
    <property type="match status" value="1"/>
</dbReference>
<dbReference type="PANTHER" id="PTHR48103">
    <property type="entry name" value="MIDASIN-RELATED"/>
    <property type="match status" value="1"/>
</dbReference>
<protein>
    <recommendedName>
        <fullName evidence="4">Protein kinase domain-containing protein</fullName>
    </recommendedName>
</protein>
<dbReference type="InterPro" id="IPR000719">
    <property type="entry name" value="Prot_kinase_dom"/>
</dbReference>
<dbReference type="CDD" id="cd00009">
    <property type="entry name" value="AAA"/>
    <property type="match status" value="1"/>
</dbReference>
<dbReference type="SMART" id="SM00382">
    <property type="entry name" value="AAA"/>
    <property type="match status" value="5"/>
</dbReference>
<dbReference type="InterPro" id="IPR011009">
    <property type="entry name" value="Kinase-like_dom_sf"/>
</dbReference>
<dbReference type="InterPro" id="IPR001245">
    <property type="entry name" value="Ser-Thr/Tyr_kinase_cat_dom"/>
</dbReference>
<accession>A0ABR2JQC5</accession>
<dbReference type="EMBL" id="JAPFFF010000010">
    <property type="protein sequence ID" value="KAK8880981.1"/>
    <property type="molecule type" value="Genomic_DNA"/>
</dbReference>
<dbReference type="PANTHER" id="PTHR48103:SF2">
    <property type="entry name" value="MIDASIN"/>
    <property type="match status" value="1"/>
</dbReference>
<feature type="domain" description="Protein kinase" evidence="4">
    <location>
        <begin position="13"/>
        <end position="281"/>
    </location>
</feature>
<dbReference type="SMART" id="SM00220">
    <property type="entry name" value="S_TKc"/>
    <property type="match status" value="1"/>
</dbReference>
<sequence length="6022" mass="695061">MEEDFLTLNLEDINCVTEIGEGRNFVSYLSTMTNDSSKYVSKFVKDIDEEYKFIKYVELIKETNHPGIIPFIGFCKSNENSQHKNVIIFKFAENFSLQHVFNLIGKGKTLDWWNIERKYLFIYGIAQTMNYLHSLMRVHKALTPSNILIDENFEPQISDFSQSMFFPKFEFTNENMKKYNLIYYTDPYILKNNGRFHQKSDVFSFAIIALQILSGSVEIYEEFDNLDELIEEIKNGLMPIFPDNIPDEINQLLASCLSLEIKNRPLFSVICNKLEKIYESIHEISSEKFKEYKEKITGQTEKEELNPQIKKMKDDALAGDVEMMYLYAKARLEGNKCKKKITEAIQFFRMASNKGHPVAKDQLSLLTHNDESNSSSIFITSIDDINNKKEEEANDLETNNIYINMNFRSLIDDPYFDKPKWDIDKPKWDIDKPKWDIDELLNDVDIQIENDEKIDFNKEEVKKQNFIFTKGAEDRLQKLYNYIKVGVPVLLEGPTGTSKTLSSEIVCKLLGRELIRFNLSSETKTQDLMGRYIGDENSWAGIAQKDGPFYQAFKEGKVLLLDEINLASASVLQCIEESLDSGTLSIEIPGRPLVCVPMDPNFRVIATQNPNKGSYANKRQNLGLKFYSRFQVINFPAFTEDELLQIAEGLAYQFDYKEPGVIKSLVSFHKEWSENPAIADDPQCFTIREIAATVKALSQNEGINDTIMTIYGARYQKKLKDQLTDVLSKYPNLTKGNKKFEFPNFPNCYQNESLCSAVKSTLFSLHNGRNVILTGKEGCGKTQVAMWIADYYNKEKVVDDGPQKTFFCVCTEEIKVSDLVGHQAPSGKSDGTSELIKWQDGFLTKAIMQGKCSVLESLDEAPSTVTERLNGLLDQKYDGQKKFFDIPENSANPRVEIKDSFRILATSNIDKISQMSPAFLNRFDIIVLENQIDDSITEIQFHNLITILMNRCCSDMSSKPKISASNLYETNAYDIDKKDDVNISGDDDKENDNNAKPINTELESYKYSPSIIPKIYDKIKNERNISNISKVCNSIFKLSSVLNENNNENTETQIVDFAFSLIQNNHQFEVPRKFERKLINMLRNDLNTNDECFFYEDSPSLCNFLVKLMAYSIISQPVCVTGPTGVGKTSSARAFSRMRPRSSSNKNGFQMHSFHSGTKVSHLFGSTTLLDGKIVFHDGTLTKALKSGIVFIADELNLSTQSVMKSLSLALDPTIGKNVFIPGTGEIINISPEFHFIACQNEIGTLGRNAIPDSIASRFVYINYPTPYREDIEKICISLSKKSFDSLRKYKDEDEEFAKNIADYMIRINESKLTYIQQWSLRDITKIFKRIYTQNNKKMFLNIKPIHHVLFYTMSSVAQNDVENVIDEVSKMLKLSFNLNDNEVTKYIDCYKATPKIENKEGSGYFMMKGDFGISINSMNVGMTDNSLTSFLNARFNVYLCEDEEPILLMGNSGFKTFLAKTILDNAKDISLNQETNVAQLLGSSVFLTKSEAKLFYIEYICKIIQKDNEIFKLRESWEKGELTKEQVDEKVKAGKSLDELKSFHYALQHLADKLLNDDKKQNCVLSNTTLEFRPGLLLNAILQGKSLILKDLSNLPTIVLERFNELFSGKHILTLSEDIHNTFTKADKKELKFKNSFGVFATCPANSPSRLSEAVLSRFTVISVPEYTKEEQEIVLKSYIQTNDLQFDFEDINKLNDFSIAYSMNLKTHISFPQMIKIVDIASKLNHETSKLIKNSLDMSINSLKTSQNDVLSNFQKINIGITLFRVLGGLIDSKKKKQMLFNTIKDYFEIPEIFNDQKEECQLVITSKNGISGVLSNVSNLFIQCSSAHECKIKVAFTKSFNDLLDLLHMGLAIHNPIILEGPPGQGKHTAINFIAEMLNINVIHIMISQSTKYEDLFGKNVISREKDGIHVNMVETQFVKIIKSYDSFDKPSLIVLENINYASPALLNALVPVFNANSSSILLPNGSTTEKGKFDIIGIFNTQQTSSSKDKLPSTIINSSIYHIVPQPNKKEILSIILSKFSLAGLPNEEAEKFNSYYTQAKKVILTEGTSGLFTLNDVEKYILFRKLTKDIFHETTISQMIFAYRFSSDEMIQKMLKTLNLENMIFTPLFDYDASHSNLFIRISNDDVNGLLIPLISSPKNIDVLADLDSLTLPQKHCLIFLGCSLLAKRSCVIQGDTASGKSHLIRLFAKILGAKLNVFQMNSDSDISMLAGQSVLNNSISQNDQENFKKAFTDLKVDDSIRKYLNDPKNIDISNPKSWTPKELKKLLEFIQSIEIDIKCSKYCSEIENAVQLIKETMNPVNRFEHQESAFINAIRKGEWVLIDGIESAPSVIAEKISSLCGEKPELNLYEYGPKFYFSKDNIKPENRIHDNFQLFITYNPNYMKESQMIDQTFLVKSVTFTLPIIDERIENSAQMLLGSFLNLSFPIDLSKELAVRFASMHQFAKIVSKKNPDDFAGDVQFNGRTLKFLSKSFMQQYFDSDSKTLSKSICLSIKSLYWNSYINGKNEKYFHSSCLKKFKEKPKKELITCLQAGDMSFRDRNEQVLLTLRNIQKCVFGTATDSIYTLSTFLELCLLIHISDLSLIQEHILDTIRIIESKSNEGDDKIRPSIKYGTLYALCSLFDSIIKPASPIKKEHTFLSLKDQELKNNKSIVSELLKLDLLKELLKENLFSENSSILLGNKLYLEIISKVSNIASNFKKELIVDLFRQVQIDNDMIYFFDLIFPYLKFKNTANSMIAYWIPLSKSLISNGIRFSYTINDQKIEFNTSSTIDFIVNLQMNNANNFSITTAQLWHNRKRISKVEEHPENQNESFDLVFYWLIINYSKNLTDLDYDEIRKYWQSRAKNDYKNQKITNPSVDSILSLKDLYIKNDISLIGIIWNTIFTLSGDKIVELSHIIHPIEADLLISAYRMYLYINQDLIKDIVLWSKWASYFEINAKILWNIHLMSSIKLSQIEIDDNIKILNDVILYLRKSPEKMNDYCPSKNYVDKCETELTRLKEMKVQNDKDRKSIEIQKKIEKLKNILLNHKINEKFNQMRAELVIQLGNITDYTDEKYNFAYKMVHQFINEATVQLENHKDSNIIWPQSNCQDFDLTIMSENIKLFDCLIWYSRIKSILKEINKGKDIMKNLWKLNDFPEMEGPRLVLLENLIKNTKTDIPELSRKDKDQALFTLNAHMILKLYEINHSFLTDPDKISKTINKYIERNSNDEREIKWIYKKLSEFPSDLVLSIPKFEINDLVFLLVNEKSRKRFNSGPLLHGFDKNIFYKDLKKLMHVKFDSYEHAAKSICQIAYKNFIDPDSDAPDDYNKLKDSFTNSGDSSKSYILKRFSKIFEFAKYLEKWKDQTLRFDDISFLSDKWTNDMQLLNQFPSLLFWLYKHKQCSDQIIKRYHDYEFKDNEIPLWLLAIRILSSMNCISFDYNSNPNQMSTIIEKTISKSVIDYINDKKGKSLNYDWMSILLSNLPLDIANPTISIFHDFFINLALDNHVCSSFIDEKKNRCIEESVSKVVSIILDNKGQDLITENIENKNSIIAFLAFPSKYVQDKIKDYTSSSIDLILSNKATIKLKDFLGQSDKLNEIICNLQSAIKDDEEKMKNYFEEKSKQEYEQKRKKKIRDIKSNVEKYNEIIDLLSVKNEQHTNEIVAKGCNKLNEIKQEIKNYNLFLKEVAIQITCLEYHYKERKFNFKKTQIFKYYLLPGESYHQNVNFSKDCLIKEYTLKYPKIDPNFDYDQIQINKNYASNIPKIYFGLYHKSSFQFIYDIKEIDKLLKSLEKDFFNILTNSISVKYHFFDYLRRIDDLLNDLKINNRAEFSDNSQAKKTEKILQENLCEYINYLQPLIKNVKHLSDNPYSNVPWKILKDIEHTKLFKYQYDIQIPKLDCSSRKTFSFSKIENINSLASPIISISQENKIICSVKKLKCAIGPLFPSNICNPYSINIISFINDDVQYEIDNLSDQQFSKIITTKYKTSRNKSIQIFVIPPASKKDPEILKINGDLIIKMKSSQPFSLPFEVSIAILPLKVRIHCLNYKLTDYENNMKLCCEKIISGSKIDFEAKNYYNQSYFVLAVELESLDENEADQPNLSINKINQTFSIKIPEVTDPIRCKFIIKVALSQNLVTSILCDFIILPFAFTFEVYNYMTKRFESNCQLIYINSFCPLFFKIMTLFPSEQTCKLDCVMPRNISISSSNNEFTHKFQIKGDHIINAKISYIGSAVNYYPNKYYVSLSIRNITKKIYFQFIKPSFYVFRPFSITDDYQNQIFIDKFPCIEYDYNIRNWIKIKDAKKINKNQKWPSFICSPFQYYTDMEKFTIINYSDDKKVEYVSSSNDGKVTYLQMTYTAYFNLIFTSNIESTKKLIKKPSKIRFKPFQYYYYSVIGYLNENNKCWFPVFNEYPDLTGIDEINYSNDSKTIEQAEKNIKKMYQSLDEKKKIKHDKVDTYFHSKTEFPLKKMNFALMMLLLDQQTIYTNISDFINQFPSGIKRHFVDFHEKLNIFLERTNIPIKDISMIILHNLIVKFARIFKAKFEEIKSHQFCLESPFSIPELNQAILKMESEYYAYDKSLNKKRSNADNYEFSEKEKAMAKIPIDPLPDKTKQYDCFIVSENDLIKPCALNELSLGSFHFDDNDVEETIISNDIDSLVSLPPIEIPKEYTIESLNAFYSSCSQGATALPSYIRLRQIQSKDQDESENYFLKLLNIYNYITKSYDKNHSILANHINSFIESFKNCVRRLRRAGIDFSRSHLHQSLKDNLSNFQDFIKCPDINYPILRKNQWKTKNQRNNDFMKFVDPLFNKGKMGLTDVIKTDSIDNQFNYPNYIDEQPSEKSIEVVYHEIGNEEKQLIIAQVIGDNDDEENDSKDLSDDEKNQTISNKPTLRIVEHSKMEIVNPEDINGIFTDFTEKDSINRVLRRIKEMKKDAELEFLSSSECIIQNQNDLFRSSATSFPVGNLVILSQNLIANLIAKASDSKCPFLDISCNLLIDCSSFICVQNKLYNFMILIAYSYALSALEIPFSIAIVADLRFRFVLKPFEEEISILVLQRILDCLLIQRYKTNIADTFRHSLEFMKCPDEKRTQRALFIFSDGIDENLVLSQSWKEKLLNDPNNSFAMIFVKSKLLENEKYSVFQSMWDSFSEDIETAPSITKLIYINPDLNSPTIESIISIFCTVLSRQQNSSNLNFYNKLDQKPEFKHSYDDFSKDKIENIKLGFNYNFDEGSSSIFRKINPRFTASGSRFPMLDVGHYRNKIGKMTYSSPSQLIKEEFDQFIYRIVYSKRNSYRPLLETIFKPNKASQTVLSSTGTDFDITALVLNLINPVPDPLIYLEEKGGLIKNYGISIIIDSSRSCFNPLSSSHSYQTIMVFLTALASIDIPCVDVIIARNEVPIVLASEIPSLRLFNDRSTFWPSLFNCLSEDSFGCCSLEAAIHAAFDIRRMRSVDSTSYMFVLTDGLFQYEQKELIRNHIMTCIQSDIRIFGIGIGIYPSGIVDLFPQVIFATNPNDLIQGITSCFSDETNDSYENIIKQLAPEPPSPSDVSRVFQLLIHNEKNPIFRDLKKYLSENAPPALDAFADWYNKEQEQRNADNELVNPKGLDTEMFVKDFLEGQKILIVMLYDCTINNEEKPIIAPEYLFKTEFAGEEACVKKAVEHFGIEIIVVGNYKDAINELTKQTIPNKCDYYATWVISGLPFDMKLPDGGNQHLVDQFIDCLIQFWEKGGSVVLFAESDPLTFQANKFLEKVTFPDGRKTQLRLRGNHHGTKILKGDPSGLLNIAGTFNKSPLDFQKCQRAPLSHNLVEIYEGETISYAPNDESQYKPFTPFMRDSENGISALFYPGDKDPRYRRGDIIVDCGYTKLFDKMTTNGTFRYIQNIAGWTAQCESRSVMRIKPKDFRPEAIIFTIDENARCNLIKLPQVKIPKNIKIDTKQIQELPAKTQDLSVLDSIDSIKSISTFNTNFDAILKAVRIKLNGRKDNQLKEKFEQLFDRLKESGHIDPETNRRIKMLIGLAAGNIQNVFYDKNITAIINH</sequence>
<name>A0ABR2JQC5_9EUKA</name>
<reference evidence="5 6" key="1">
    <citation type="submission" date="2024-04" db="EMBL/GenBank/DDBJ databases">
        <title>Tritrichomonas musculus Genome.</title>
        <authorList>
            <person name="Alves-Ferreira E."/>
            <person name="Grigg M."/>
            <person name="Lorenzi H."/>
            <person name="Galac M."/>
        </authorList>
    </citation>
    <scope>NUCLEOTIDE SEQUENCE [LARGE SCALE GENOMIC DNA]</scope>
    <source>
        <strain evidence="5 6">EAF2021</strain>
    </source>
</reference>
<dbReference type="InterPro" id="IPR003593">
    <property type="entry name" value="AAA+_ATPase"/>
</dbReference>
<keyword evidence="2" id="KW-0547">Nucleotide-binding</keyword>
<comment type="similarity">
    <text evidence="1">Belongs to the protein kinase superfamily. TKL Ser/Thr protein kinase family. ROCO subfamily.</text>
</comment>